<sequence length="77" mass="9442">MERNDLGELKSKSLKVFESRKYVKAVREVMNQMIEAWKRVPNYQRRILRSHLMLLKALEEMMQVLEDNQRITRFSDW</sequence>
<name>A0A087GYC4_ARAAL</name>
<organism evidence="1 2">
    <name type="scientific">Arabis alpina</name>
    <name type="common">Alpine rock-cress</name>
    <dbReference type="NCBI Taxonomy" id="50452"/>
    <lineage>
        <taxon>Eukaryota</taxon>
        <taxon>Viridiplantae</taxon>
        <taxon>Streptophyta</taxon>
        <taxon>Embryophyta</taxon>
        <taxon>Tracheophyta</taxon>
        <taxon>Spermatophyta</taxon>
        <taxon>Magnoliopsida</taxon>
        <taxon>eudicotyledons</taxon>
        <taxon>Gunneridae</taxon>
        <taxon>Pentapetalae</taxon>
        <taxon>rosids</taxon>
        <taxon>malvids</taxon>
        <taxon>Brassicales</taxon>
        <taxon>Brassicaceae</taxon>
        <taxon>Arabideae</taxon>
        <taxon>Arabis</taxon>
    </lineage>
</organism>
<reference evidence="2" key="1">
    <citation type="journal article" date="2015" name="Nat. Plants">
        <title>Genome expansion of Arabis alpina linked with retrotransposition and reduced symmetric DNA methylation.</title>
        <authorList>
            <person name="Willing E.M."/>
            <person name="Rawat V."/>
            <person name="Mandakova T."/>
            <person name="Maumus F."/>
            <person name="James G.V."/>
            <person name="Nordstroem K.J."/>
            <person name="Becker C."/>
            <person name="Warthmann N."/>
            <person name="Chica C."/>
            <person name="Szarzynska B."/>
            <person name="Zytnicki M."/>
            <person name="Albani M.C."/>
            <person name="Kiefer C."/>
            <person name="Bergonzi S."/>
            <person name="Castaings L."/>
            <person name="Mateos J.L."/>
            <person name="Berns M.C."/>
            <person name="Bujdoso N."/>
            <person name="Piofczyk T."/>
            <person name="de Lorenzo L."/>
            <person name="Barrero-Sicilia C."/>
            <person name="Mateos I."/>
            <person name="Piednoel M."/>
            <person name="Hagmann J."/>
            <person name="Chen-Min-Tao R."/>
            <person name="Iglesias-Fernandez R."/>
            <person name="Schuster S.C."/>
            <person name="Alonso-Blanco C."/>
            <person name="Roudier F."/>
            <person name="Carbonero P."/>
            <person name="Paz-Ares J."/>
            <person name="Davis S.J."/>
            <person name="Pecinka A."/>
            <person name="Quesneville H."/>
            <person name="Colot V."/>
            <person name="Lysak M.A."/>
            <person name="Weigel D."/>
            <person name="Coupland G."/>
            <person name="Schneeberger K."/>
        </authorList>
    </citation>
    <scope>NUCLEOTIDE SEQUENCE [LARGE SCALE GENOMIC DNA]</scope>
    <source>
        <strain evidence="2">cv. Pajares</strain>
    </source>
</reference>
<accession>A0A087GYC4</accession>
<proteinExistence type="predicted"/>
<protein>
    <submittedName>
        <fullName evidence="1">Uncharacterized protein</fullName>
    </submittedName>
</protein>
<evidence type="ECO:0000313" key="2">
    <source>
        <dbReference type="Proteomes" id="UP000029120"/>
    </source>
</evidence>
<dbReference type="AlphaFoldDB" id="A0A087GYC4"/>
<keyword evidence="2" id="KW-1185">Reference proteome</keyword>
<evidence type="ECO:0000313" key="1">
    <source>
        <dbReference type="EMBL" id="KFK34876.1"/>
    </source>
</evidence>
<dbReference type="Gramene" id="KFK34876">
    <property type="protein sequence ID" value="KFK34876"/>
    <property type="gene ID" value="AALP_AA5G204800"/>
</dbReference>
<gene>
    <name evidence="1" type="ordered locus">AALP_Aa5g204800</name>
</gene>
<dbReference type="OrthoDB" id="1435653at2759"/>
<dbReference type="Proteomes" id="UP000029120">
    <property type="component" value="Chromosome 5"/>
</dbReference>
<dbReference type="EMBL" id="CM002873">
    <property type="protein sequence ID" value="KFK34876.1"/>
    <property type="molecule type" value="Genomic_DNA"/>
</dbReference>